<keyword evidence="1" id="KW-0812">Transmembrane</keyword>
<protein>
    <submittedName>
        <fullName evidence="5">Uncharacterized protein</fullName>
    </submittedName>
</protein>
<evidence type="ECO:0000259" key="2">
    <source>
        <dbReference type="Pfam" id="PF23069"/>
    </source>
</evidence>
<dbReference type="Proteomes" id="UP000887575">
    <property type="component" value="Unassembled WGS sequence"/>
</dbReference>
<accession>A0AAF3J6P7</accession>
<feature type="transmembrane region" description="Helical" evidence="1">
    <location>
        <begin position="507"/>
        <end position="533"/>
    </location>
</feature>
<feature type="domain" description="DUF7044" evidence="3">
    <location>
        <begin position="43"/>
        <end position="122"/>
    </location>
</feature>
<evidence type="ECO:0000313" key="4">
    <source>
        <dbReference type="Proteomes" id="UP000887575"/>
    </source>
</evidence>
<dbReference type="InterPro" id="IPR055472">
    <property type="entry name" value="DUF7044"/>
</dbReference>
<dbReference type="Pfam" id="PF23069">
    <property type="entry name" value="DUF7042"/>
    <property type="match status" value="1"/>
</dbReference>
<reference evidence="5" key="1">
    <citation type="submission" date="2024-02" db="UniProtKB">
        <authorList>
            <consortium name="WormBaseParasite"/>
        </authorList>
    </citation>
    <scope>IDENTIFICATION</scope>
</reference>
<dbReference type="PANTHER" id="PTHR22255:SF9">
    <property type="entry name" value="LP06548P"/>
    <property type="match status" value="1"/>
</dbReference>
<dbReference type="AlphaFoldDB" id="A0AAF3J6P7"/>
<dbReference type="WBParaSite" id="MBELARI_LOCUS19587">
    <property type="protein sequence ID" value="MBELARI_LOCUS19587"/>
    <property type="gene ID" value="MBELARI_LOCUS19587"/>
</dbReference>
<evidence type="ECO:0000256" key="1">
    <source>
        <dbReference type="SAM" id="Phobius"/>
    </source>
</evidence>
<proteinExistence type="predicted"/>
<sequence>MQWLTMLYFYHRSLNINPFTPTILSFFVFNSLLQIGDGLCSIPWTSHWWHGERQILISDNHWSHFGECVQKNDDHFFLFKSNISRLTCFRCVFPSLVHENVLQYKTTKCISDREMSLEKCREKLSGDAPMETLFRVDGKAEKCPLSTPLNFTYQNAQGICASRTSNIQKCVNEKRLKIQYEACPELPNTEAAGIEIECIGWWESLGWKFLASRLIQSAKKKASHRCIILDGDNSKGRLGISADSSCHELTHLSAASTLISYRIDTELVSNCDFPEQFDKMDWIAASTTHKHQFRGGEWTSSHSSKRHSQRLCLTETAQSSRSMEMLGNDNEPINQIIRFFRVHVTDGCTVGYQCVKMTEILSTVIQIEFGIVSPNEFESCGEEMIVIQRETIVHHKAQTNCPSRGLHFIPSCSFPVFESGCTNRQHFHLRKTCQQESEKITCLATWMEGNQVFLLAKQNHHSIQCLLLTGTRVRSFPLTPCHSQSIQFTHPALDFTTTNAETCTTGLFAGFLSSSFTAIPFKTFTFLIFFMFLL</sequence>
<evidence type="ECO:0000259" key="3">
    <source>
        <dbReference type="Pfam" id="PF23071"/>
    </source>
</evidence>
<dbReference type="InterPro" id="IPR055470">
    <property type="entry name" value="DUF7042"/>
</dbReference>
<organism evidence="4 5">
    <name type="scientific">Mesorhabditis belari</name>
    <dbReference type="NCBI Taxonomy" id="2138241"/>
    <lineage>
        <taxon>Eukaryota</taxon>
        <taxon>Metazoa</taxon>
        <taxon>Ecdysozoa</taxon>
        <taxon>Nematoda</taxon>
        <taxon>Chromadorea</taxon>
        <taxon>Rhabditida</taxon>
        <taxon>Rhabditina</taxon>
        <taxon>Rhabditomorpha</taxon>
        <taxon>Rhabditoidea</taxon>
        <taxon>Rhabditidae</taxon>
        <taxon>Mesorhabditinae</taxon>
        <taxon>Mesorhabditis</taxon>
    </lineage>
</organism>
<dbReference type="PANTHER" id="PTHR22255">
    <property type="entry name" value="LP06548P"/>
    <property type="match status" value="1"/>
</dbReference>
<evidence type="ECO:0000313" key="5">
    <source>
        <dbReference type="WBParaSite" id="MBELARI_LOCUS19587"/>
    </source>
</evidence>
<keyword evidence="1" id="KW-1133">Transmembrane helix</keyword>
<name>A0AAF3J6P7_9BILA</name>
<dbReference type="Pfam" id="PF23071">
    <property type="entry name" value="DUF7044"/>
    <property type="match status" value="1"/>
</dbReference>
<feature type="domain" description="DUF7042" evidence="2">
    <location>
        <begin position="140"/>
        <end position="258"/>
    </location>
</feature>
<keyword evidence="4" id="KW-1185">Reference proteome</keyword>
<keyword evidence="1" id="KW-0472">Membrane</keyword>